<comment type="caution">
    <text evidence="1">The sequence shown here is derived from an EMBL/GenBank/DDBJ whole genome shotgun (WGS) entry which is preliminary data.</text>
</comment>
<dbReference type="Proteomes" id="UP000633219">
    <property type="component" value="Unassembled WGS sequence"/>
</dbReference>
<dbReference type="AlphaFoldDB" id="A0A936YW05"/>
<organism evidence="1 2">
    <name type="scientific">Rhizobium setariae</name>
    <dbReference type="NCBI Taxonomy" id="2801340"/>
    <lineage>
        <taxon>Bacteria</taxon>
        <taxon>Pseudomonadati</taxon>
        <taxon>Pseudomonadota</taxon>
        <taxon>Alphaproteobacteria</taxon>
        <taxon>Hyphomicrobiales</taxon>
        <taxon>Rhizobiaceae</taxon>
        <taxon>Rhizobium/Agrobacterium group</taxon>
        <taxon>Rhizobium</taxon>
    </lineage>
</organism>
<reference evidence="1" key="1">
    <citation type="submission" date="2021-01" db="EMBL/GenBank/DDBJ databases">
        <title>Rhizobium sp. strain KVB221 16S ribosomal RNA gene Genome sequencing and assembly.</title>
        <authorList>
            <person name="Kang M."/>
        </authorList>
    </citation>
    <scope>NUCLEOTIDE SEQUENCE</scope>
    <source>
        <strain evidence="1">KVB221</strain>
    </source>
</reference>
<protein>
    <submittedName>
        <fullName evidence="1">Uncharacterized protein</fullName>
    </submittedName>
</protein>
<gene>
    <name evidence="1" type="ORF">JJB09_23975</name>
</gene>
<accession>A0A936YW05</accession>
<dbReference type="EMBL" id="JAEQNC010000018">
    <property type="protein sequence ID" value="MBL0375076.1"/>
    <property type="molecule type" value="Genomic_DNA"/>
</dbReference>
<sequence length="65" mass="7138">MLPLHEAAMKLAGMGLNRSQHKTRDLVALLLGHGARAWRAGQPPAALHLHVKSPAGRHPVRLRLR</sequence>
<proteinExistence type="predicted"/>
<name>A0A936YW05_9HYPH</name>
<evidence type="ECO:0000313" key="2">
    <source>
        <dbReference type="Proteomes" id="UP000633219"/>
    </source>
</evidence>
<keyword evidence="2" id="KW-1185">Reference proteome</keyword>
<evidence type="ECO:0000313" key="1">
    <source>
        <dbReference type="EMBL" id="MBL0375076.1"/>
    </source>
</evidence>